<evidence type="ECO:0000313" key="2">
    <source>
        <dbReference type="EMBL" id="KRY05956.1"/>
    </source>
</evidence>
<accession>A0A0V0Z099</accession>
<feature type="region of interest" description="Disordered" evidence="1">
    <location>
        <begin position="1"/>
        <end position="34"/>
    </location>
</feature>
<organism evidence="2 3">
    <name type="scientific">Trichinella britovi</name>
    <name type="common">Parasitic roundworm</name>
    <dbReference type="NCBI Taxonomy" id="45882"/>
    <lineage>
        <taxon>Eukaryota</taxon>
        <taxon>Metazoa</taxon>
        <taxon>Ecdysozoa</taxon>
        <taxon>Nematoda</taxon>
        <taxon>Enoplea</taxon>
        <taxon>Dorylaimia</taxon>
        <taxon>Trichinellida</taxon>
        <taxon>Trichinellidae</taxon>
        <taxon>Trichinella</taxon>
    </lineage>
</organism>
<evidence type="ECO:0000313" key="3">
    <source>
        <dbReference type="Proteomes" id="UP000054653"/>
    </source>
</evidence>
<keyword evidence="3" id="KW-1185">Reference proteome</keyword>
<name>A0A0V0Z099_TRIBR</name>
<proteinExistence type="predicted"/>
<evidence type="ECO:0000256" key="1">
    <source>
        <dbReference type="SAM" id="MobiDB-lite"/>
    </source>
</evidence>
<sequence length="34" mass="3559">MGDMDPEVATSCSQAGLPMCRDKDGAEIEGMANQ</sequence>
<comment type="caution">
    <text evidence="2">The sequence shown here is derived from an EMBL/GenBank/DDBJ whole genome shotgun (WGS) entry which is preliminary data.</text>
</comment>
<gene>
    <name evidence="2" type="ORF">T03_17751</name>
</gene>
<dbReference type="EMBL" id="JYDI01004706">
    <property type="protein sequence ID" value="KRY05956.1"/>
    <property type="molecule type" value="Genomic_DNA"/>
</dbReference>
<dbReference type="AlphaFoldDB" id="A0A0V0Z099"/>
<reference evidence="2 3" key="1">
    <citation type="submission" date="2015-01" db="EMBL/GenBank/DDBJ databases">
        <title>Evolution of Trichinella species and genotypes.</title>
        <authorList>
            <person name="Korhonen P.K."/>
            <person name="Edoardo P."/>
            <person name="Giuseppe L.R."/>
            <person name="Gasser R.B."/>
        </authorList>
    </citation>
    <scope>NUCLEOTIDE SEQUENCE [LARGE SCALE GENOMIC DNA]</scope>
    <source>
        <strain evidence="2">ISS120</strain>
    </source>
</reference>
<protein>
    <submittedName>
        <fullName evidence="2">Uncharacterized protein</fullName>
    </submittedName>
</protein>
<dbReference type="Proteomes" id="UP000054653">
    <property type="component" value="Unassembled WGS sequence"/>
</dbReference>